<keyword evidence="1" id="KW-0645">Protease</keyword>
<proteinExistence type="predicted"/>
<name>A0A1M5NR51_9GAMM</name>
<organism evidence="1 2">
    <name type="scientific">Hydrocarboniphaga daqingensis</name>
    <dbReference type="NCBI Taxonomy" id="490188"/>
    <lineage>
        <taxon>Bacteria</taxon>
        <taxon>Pseudomonadati</taxon>
        <taxon>Pseudomonadota</taxon>
        <taxon>Gammaproteobacteria</taxon>
        <taxon>Nevskiales</taxon>
        <taxon>Nevskiaceae</taxon>
        <taxon>Hydrocarboniphaga</taxon>
    </lineage>
</organism>
<dbReference type="Proteomes" id="UP000199758">
    <property type="component" value="Unassembled WGS sequence"/>
</dbReference>
<gene>
    <name evidence="1" type="ORF">SAMN04488068_1819</name>
</gene>
<dbReference type="InterPro" id="IPR029062">
    <property type="entry name" value="Class_I_gatase-like"/>
</dbReference>
<dbReference type="GO" id="GO:0006508">
    <property type="term" value="P:proteolysis"/>
    <property type="evidence" value="ECO:0007669"/>
    <property type="project" value="UniProtKB-KW"/>
</dbReference>
<dbReference type="InterPro" id="IPR032633">
    <property type="entry name" value="ThiJ-like"/>
</dbReference>
<evidence type="ECO:0000313" key="2">
    <source>
        <dbReference type="Proteomes" id="UP000199758"/>
    </source>
</evidence>
<dbReference type="Pfam" id="PF17124">
    <property type="entry name" value="ThiJ_like"/>
    <property type="match status" value="1"/>
</dbReference>
<protein>
    <submittedName>
        <fullName evidence="1">Putative intracellular protease/amidase</fullName>
    </submittedName>
</protein>
<reference evidence="1 2" key="1">
    <citation type="submission" date="2016-11" db="EMBL/GenBank/DDBJ databases">
        <authorList>
            <person name="Jaros S."/>
            <person name="Januszkiewicz K."/>
            <person name="Wedrychowicz H."/>
        </authorList>
    </citation>
    <scope>NUCLEOTIDE SEQUENCE [LARGE SCALE GENOMIC DNA]</scope>
    <source>
        <strain evidence="1 2">CGMCC 1.7049</strain>
    </source>
</reference>
<dbReference type="SUPFAM" id="SSF52317">
    <property type="entry name" value="Class I glutamine amidotransferase-like"/>
    <property type="match status" value="1"/>
</dbReference>
<keyword evidence="1" id="KW-0378">Hydrolase</keyword>
<dbReference type="AlphaFoldDB" id="A0A1M5NR51"/>
<dbReference type="EMBL" id="FQWZ01000004">
    <property type="protein sequence ID" value="SHG91925.1"/>
    <property type="molecule type" value="Genomic_DNA"/>
</dbReference>
<evidence type="ECO:0000313" key="1">
    <source>
        <dbReference type="EMBL" id="SHG91925.1"/>
    </source>
</evidence>
<dbReference type="OrthoDB" id="9792284at2"/>
<sequence length="286" mass="31863">MSRVIVPLPARDFDPTEVAISWRRLQRDGHQVQFATPDGQIAAADPLMLSGVGLDLWGFVPLLRRLPLLGLLLRANAAARAAYQALQDDPAFNAPLHYEALQVADHDGLLLPGGHWSRGMRAYLEDPRLHAFVAAFFDSGKPVGAICHGVVLAARAQRADGRSVLYGRRTTALTWSLERSAWWLMRLLGRVWDAGYYRTYREQRGEPAGYRSVQAEVTRALASPADFIDAPPGDFRKRSGCFRDSDVDARPAFVVIDGAYVSARWPGDAHTFAARFSQLLTRRQRR</sequence>
<dbReference type="PANTHER" id="PTHR43068">
    <property type="entry name" value="SLR1854 PROTEIN"/>
    <property type="match status" value="1"/>
</dbReference>
<keyword evidence="2" id="KW-1185">Reference proteome</keyword>
<dbReference type="GO" id="GO:0008233">
    <property type="term" value="F:peptidase activity"/>
    <property type="evidence" value="ECO:0007669"/>
    <property type="project" value="UniProtKB-KW"/>
</dbReference>
<dbReference type="PANTHER" id="PTHR43068:SF1">
    <property type="entry name" value="SLR1854 PROTEIN"/>
    <property type="match status" value="1"/>
</dbReference>
<dbReference type="Gene3D" id="3.40.50.880">
    <property type="match status" value="1"/>
</dbReference>
<dbReference type="RefSeq" id="WP_072896749.1">
    <property type="nucleotide sequence ID" value="NZ_FQWZ01000004.1"/>
</dbReference>
<accession>A0A1M5NR51</accession>
<dbReference type="STRING" id="490188.SAMN04488068_1819"/>